<evidence type="ECO:0000256" key="1">
    <source>
        <dbReference type="ARBA" id="ARBA00000085"/>
    </source>
</evidence>
<dbReference type="GO" id="GO:0007234">
    <property type="term" value="P:osmosensory signaling via phosphorelay pathway"/>
    <property type="evidence" value="ECO:0007669"/>
    <property type="project" value="TreeGrafter"/>
</dbReference>
<evidence type="ECO:0000256" key="11">
    <source>
        <dbReference type="ARBA" id="ARBA00023136"/>
    </source>
</evidence>
<dbReference type="Gene3D" id="3.30.450.20">
    <property type="entry name" value="PAS domain"/>
    <property type="match status" value="1"/>
</dbReference>
<evidence type="ECO:0000313" key="14">
    <source>
        <dbReference type="EMBL" id="TDQ48176.1"/>
    </source>
</evidence>
<keyword evidence="10" id="KW-0902">Two-component regulatory system</keyword>
<comment type="catalytic activity">
    <reaction evidence="1">
        <text>ATP + protein L-histidine = ADP + protein N-phospho-L-histidine.</text>
        <dbReference type="EC" id="2.7.13.3"/>
    </reaction>
</comment>
<evidence type="ECO:0000256" key="10">
    <source>
        <dbReference type="ARBA" id="ARBA00023012"/>
    </source>
</evidence>
<dbReference type="AlphaFoldDB" id="A0A4R6UPQ7"/>
<evidence type="ECO:0000256" key="3">
    <source>
        <dbReference type="ARBA" id="ARBA00012438"/>
    </source>
</evidence>
<dbReference type="Proteomes" id="UP000295375">
    <property type="component" value="Unassembled WGS sequence"/>
</dbReference>
<feature type="transmembrane region" description="Helical" evidence="12">
    <location>
        <begin position="20"/>
        <end position="39"/>
    </location>
</feature>
<keyword evidence="4" id="KW-0808">Transferase</keyword>
<dbReference type="PRINTS" id="PR00344">
    <property type="entry name" value="BCTRLSENSOR"/>
</dbReference>
<dbReference type="EMBL" id="SNYM01000008">
    <property type="protein sequence ID" value="TDQ48176.1"/>
    <property type="molecule type" value="Genomic_DNA"/>
</dbReference>
<sequence>MPSHATTQQKLIRRTLVRRLFWRLWLFAAFISLLTVALMQLPWPLALTLPLLLLASAPVAYWLGRRILQPIHSLFRALAGTVTSYRDHDYSFGIHWSYDDELRQLIDAHNALGQTLREQRLQLVQRELLLDTMVQNTPVAMALVGSNGHFVYANNSARQLLNQGHRLEGIALNDLLARSNEAFQEAFRQNGDGIFTVNIDDNEEIFLLSQRAFQLNGRPHTLILIRQLTAELRRQEVQTWKKVIRVISHELNNALAPIASLAHSGQELVRRQQYQRLDAIFETVAERARHLERFILGYAQFAKLPNPKKESIRWPAFITGLQQQSAFQLDGELPDSEASFDPAQLSQALLNLLKNAQESGSPDDEIKLSLQRQGNHWRIDIIDRGSGMSDTVLANALVPFYSTKRSGTGLGLALVREIIEAHNGKLSFANRDQGGLRVTIRLPV</sequence>
<name>A0A4R6UPQ7_9GAMM</name>
<keyword evidence="7 14" id="KW-0418">Kinase</keyword>
<dbReference type="GO" id="GO:0005524">
    <property type="term" value="F:ATP binding"/>
    <property type="evidence" value="ECO:0007669"/>
    <property type="project" value="UniProtKB-KW"/>
</dbReference>
<evidence type="ECO:0000256" key="7">
    <source>
        <dbReference type="ARBA" id="ARBA00022777"/>
    </source>
</evidence>
<dbReference type="PANTHER" id="PTHR42878">
    <property type="entry name" value="TWO-COMPONENT HISTIDINE KINASE"/>
    <property type="match status" value="1"/>
</dbReference>
<dbReference type="Pfam" id="PF13188">
    <property type="entry name" value="PAS_8"/>
    <property type="match status" value="1"/>
</dbReference>
<keyword evidence="15" id="KW-1185">Reference proteome</keyword>
<dbReference type="GO" id="GO:0000155">
    <property type="term" value="F:phosphorelay sensor kinase activity"/>
    <property type="evidence" value="ECO:0007669"/>
    <property type="project" value="InterPro"/>
</dbReference>
<dbReference type="GO" id="GO:0000156">
    <property type="term" value="F:phosphorelay response regulator activity"/>
    <property type="evidence" value="ECO:0007669"/>
    <property type="project" value="TreeGrafter"/>
</dbReference>
<dbReference type="InterPro" id="IPR000014">
    <property type="entry name" value="PAS"/>
</dbReference>
<dbReference type="EC" id="2.7.13.3" evidence="3"/>
<organism evidence="14 15">
    <name type="scientific">Permianibacter aggregans</name>
    <dbReference type="NCBI Taxonomy" id="1510150"/>
    <lineage>
        <taxon>Bacteria</taxon>
        <taxon>Pseudomonadati</taxon>
        <taxon>Pseudomonadota</taxon>
        <taxon>Gammaproteobacteria</taxon>
        <taxon>Pseudomonadales</taxon>
        <taxon>Pseudomonadaceae</taxon>
        <taxon>Permianibacter</taxon>
    </lineage>
</organism>
<feature type="domain" description="Histidine kinase" evidence="13">
    <location>
        <begin position="246"/>
        <end position="444"/>
    </location>
</feature>
<gene>
    <name evidence="14" type="ORF">EV696_108156</name>
</gene>
<evidence type="ECO:0000256" key="8">
    <source>
        <dbReference type="ARBA" id="ARBA00022840"/>
    </source>
</evidence>
<dbReference type="InterPro" id="IPR005467">
    <property type="entry name" value="His_kinase_dom"/>
</dbReference>
<dbReference type="SUPFAM" id="SSF55785">
    <property type="entry name" value="PYP-like sensor domain (PAS domain)"/>
    <property type="match status" value="1"/>
</dbReference>
<keyword evidence="8" id="KW-0067">ATP-binding</keyword>
<evidence type="ECO:0000256" key="9">
    <source>
        <dbReference type="ARBA" id="ARBA00022989"/>
    </source>
</evidence>
<evidence type="ECO:0000256" key="12">
    <source>
        <dbReference type="SAM" id="Phobius"/>
    </source>
</evidence>
<dbReference type="SUPFAM" id="SSF55874">
    <property type="entry name" value="ATPase domain of HSP90 chaperone/DNA topoisomerase II/histidine kinase"/>
    <property type="match status" value="1"/>
</dbReference>
<evidence type="ECO:0000256" key="4">
    <source>
        <dbReference type="ARBA" id="ARBA00022679"/>
    </source>
</evidence>
<accession>A0A4R6UPQ7</accession>
<keyword evidence="9 12" id="KW-1133">Transmembrane helix</keyword>
<dbReference type="SMART" id="SM00091">
    <property type="entry name" value="PAS"/>
    <property type="match status" value="1"/>
</dbReference>
<dbReference type="InterPro" id="IPR003594">
    <property type="entry name" value="HATPase_dom"/>
</dbReference>
<protein>
    <recommendedName>
        <fullName evidence="3">histidine kinase</fullName>
        <ecNumber evidence="3">2.7.13.3</ecNumber>
    </recommendedName>
</protein>
<dbReference type="GO" id="GO:0030295">
    <property type="term" value="F:protein kinase activator activity"/>
    <property type="evidence" value="ECO:0007669"/>
    <property type="project" value="TreeGrafter"/>
</dbReference>
<proteinExistence type="predicted"/>
<dbReference type="InterPro" id="IPR004358">
    <property type="entry name" value="Sig_transdc_His_kin-like_C"/>
</dbReference>
<evidence type="ECO:0000313" key="15">
    <source>
        <dbReference type="Proteomes" id="UP000295375"/>
    </source>
</evidence>
<keyword evidence="11 12" id="KW-0472">Membrane</keyword>
<dbReference type="InterPro" id="IPR050351">
    <property type="entry name" value="BphY/WalK/GraS-like"/>
</dbReference>
<dbReference type="PROSITE" id="PS50109">
    <property type="entry name" value="HIS_KIN"/>
    <property type="match status" value="1"/>
</dbReference>
<evidence type="ECO:0000259" key="13">
    <source>
        <dbReference type="PROSITE" id="PS50109"/>
    </source>
</evidence>
<dbReference type="InterPro" id="IPR035965">
    <property type="entry name" value="PAS-like_dom_sf"/>
</dbReference>
<dbReference type="InterPro" id="IPR036097">
    <property type="entry name" value="HisK_dim/P_sf"/>
</dbReference>
<dbReference type="GO" id="GO:0016020">
    <property type="term" value="C:membrane"/>
    <property type="evidence" value="ECO:0007669"/>
    <property type="project" value="UniProtKB-SubCell"/>
</dbReference>
<keyword evidence="6" id="KW-0547">Nucleotide-binding</keyword>
<dbReference type="InterPro" id="IPR036890">
    <property type="entry name" value="HATPase_C_sf"/>
</dbReference>
<dbReference type="SMART" id="SM00387">
    <property type="entry name" value="HATPase_c"/>
    <property type="match status" value="1"/>
</dbReference>
<dbReference type="Gene3D" id="3.30.565.10">
    <property type="entry name" value="Histidine kinase-like ATPase, C-terminal domain"/>
    <property type="match status" value="1"/>
</dbReference>
<dbReference type="Pfam" id="PF02518">
    <property type="entry name" value="HATPase_c"/>
    <property type="match status" value="1"/>
</dbReference>
<evidence type="ECO:0000256" key="6">
    <source>
        <dbReference type="ARBA" id="ARBA00022741"/>
    </source>
</evidence>
<keyword evidence="5 12" id="KW-0812">Transmembrane</keyword>
<evidence type="ECO:0000256" key="2">
    <source>
        <dbReference type="ARBA" id="ARBA00004141"/>
    </source>
</evidence>
<dbReference type="SUPFAM" id="SSF47384">
    <property type="entry name" value="Homodimeric domain of signal transducing histidine kinase"/>
    <property type="match status" value="1"/>
</dbReference>
<dbReference type="RefSeq" id="WP_198325154.1">
    <property type="nucleotide sequence ID" value="NZ_CP037953.1"/>
</dbReference>
<comment type="caution">
    <text evidence="14">The sequence shown here is derived from an EMBL/GenBank/DDBJ whole genome shotgun (WGS) entry which is preliminary data.</text>
</comment>
<comment type="subcellular location">
    <subcellularLocation>
        <location evidence="2">Membrane</location>
        <topology evidence="2">Multi-pass membrane protein</topology>
    </subcellularLocation>
</comment>
<dbReference type="PANTHER" id="PTHR42878:SF7">
    <property type="entry name" value="SENSOR HISTIDINE KINASE GLRK"/>
    <property type="match status" value="1"/>
</dbReference>
<reference evidence="14 15" key="1">
    <citation type="submission" date="2019-03" db="EMBL/GenBank/DDBJ databases">
        <title>Genomic Encyclopedia of Type Strains, Phase IV (KMG-IV): sequencing the most valuable type-strain genomes for metagenomic binning, comparative biology and taxonomic classification.</title>
        <authorList>
            <person name="Goeker M."/>
        </authorList>
    </citation>
    <scope>NUCLEOTIDE SEQUENCE [LARGE SCALE GENOMIC DNA]</scope>
    <source>
        <strain evidence="14 15">DSM 103792</strain>
    </source>
</reference>
<evidence type="ECO:0000256" key="5">
    <source>
        <dbReference type="ARBA" id="ARBA00022692"/>
    </source>
</evidence>